<organism evidence="2 3">
    <name type="scientific">Mycobacterium gallinarum</name>
    <dbReference type="NCBI Taxonomy" id="39689"/>
    <lineage>
        <taxon>Bacteria</taxon>
        <taxon>Bacillati</taxon>
        <taxon>Actinomycetota</taxon>
        <taxon>Actinomycetes</taxon>
        <taxon>Mycobacteriales</taxon>
        <taxon>Mycobacteriaceae</taxon>
        <taxon>Mycobacterium</taxon>
    </lineage>
</organism>
<gene>
    <name evidence="2" type="ORF">MGALJ_38090</name>
</gene>
<protein>
    <recommendedName>
        <fullName evidence="1">BioF2-like acetyltransferase domain-containing protein</fullName>
    </recommendedName>
</protein>
<dbReference type="Pfam" id="PF13480">
    <property type="entry name" value="Acetyltransf_6"/>
    <property type="match status" value="1"/>
</dbReference>
<evidence type="ECO:0000313" key="3">
    <source>
        <dbReference type="Proteomes" id="UP000465785"/>
    </source>
</evidence>
<dbReference type="SUPFAM" id="SSF55729">
    <property type="entry name" value="Acyl-CoA N-acyltransferases (Nat)"/>
    <property type="match status" value="1"/>
</dbReference>
<dbReference type="KEGG" id="mgau:MGALJ_38090"/>
<dbReference type="Gene3D" id="3.40.630.30">
    <property type="match status" value="1"/>
</dbReference>
<dbReference type="RefSeq" id="WP_163731339.1">
    <property type="nucleotide sequence ID" value="NZ_AP022601.1"/>
</dbReference>
<dbReference type="InterPro" id="IPR016181">
    <property type="entry name" value="Acyl_CoA_acyltransferase"/>
</dbReference>
<keyword evidence="3" id="KW-1185">Reference proteome</keyword>
<name>A0A9W4B583_9MYCO</name>
<dbReference type="EMBL" id="AP022601">
    <property type="protein sequence ID" value="BBY94140.1"/>
    <property type="molecule type" value="Genomic_DNA"/>
</dbReference>
<accession>A0A9W4B583</accession>
<reference evidence="2 3" key="1">
    <citation type="journal article" date="2019" name="Emerg. Microbes Infect.">
        <title>Comprehensive subspecies identification of 175 nontuberculous mycobacteria species based on 7547 genomic profiles.</title>
        <authorList>
            <person name="Matsumoto Y."/>
            <person name="Kinjo T."/>
            <person name="Motooka D."/>
            <person name="Nabeya D."/>
            <person name="Jung N."/>
            <person name="Uechi K."/>
            <person name="Horii T."/>
            <person name="Iida T."/>
            <person name="Fujita J."/>
            <person name="Nakamura S."/>
        </authorList>
    </citation>
    <scope>NUCLEOTIDE SEQUENCE [LARGE SCALE GENOMIC DNA]</scope>
    <source>
        <strain evidence="2 3">JCM 6399</strain>
    </source>
</reference>
<dbReference type="InterPro" id="IPR038740">
    <property type="entry name" value="BioF2-like_GNAT_dom"/>
</dbReference>
<evidence type="ECO:0000313" key="2">
    <source>
        <dbReference type="EMBL" id="BBY94140.1"/>
    </source>
</evidence>
<proteinExistence type="predicted"/>
<dbReference type="Proteomes" id="UP000465785">
    <property type="component" value="Chromosome"/>
</dbReference>
<evidence type="ECO:0000259" key="1">
    <source>
        <dbReference type="Pfam" id="PF13480"/>
    </source>
</evidence>
<sequence length="373" mass="41251">MKTTVIPAAELGAAESAIWRSFQRVQPELGSPYMSPELAVVAGGVRPGTRVAILEDAGEIVGFFPFERKALGYGLPVAPGLAGCQGVVHAPDAVWNAHELLRECGLGVWEFDHLVDGQKPFERFQVLRAKAPIIDLSDGSAAVLAVLRRRSTRVAKKLPKERRRLERDFGPLRFEFEVTDPDRLQMLMAWKSDQYRATGRADQFSRPWVRSLVTDLFDLRSPHFSLVLSVLYAGDHPVAADAYLRRGGVMSGWFTAYDPEFARYSPGLLLRLALIEQASAQGVRRIELGRGTYEHKELFKTSDLIVGEGKVLRPSAGAALYYAGRAPLRNLRQSVMASPRLYRSADAVLRSYGRVHSALTVPAHAADSRRGSK</sequence>
<dbReference type="AlphaFoldDB" id="A0A9W4B583"/>
<feature type="domain" description="BioF2-like acetyltransferase" evidence="1">
    <location>
        <begin position="154"/>
        <end position="297"/>
    </location>
</feature>